<feature type="transmembrane region" description="Helical" evidence="2">
    <location>
        <begin position="1043"/>
        <end position="1065"/>
    </location>
</feature>
<keyword evidence="2" id="KW-1133">Transmembrane helix</keyword>
<feature type="domain" description="Alpha-(1-&gt;3)-arabinofuranosyltransferase N-terminal GT-C" evidence="3">
    <location>
        <begin position="17"/>
        <end position="698"/>
    </location>
</feature>
<reference evidence="4" key="2">
    <citation type="submission" date="2021-04" db="EMBL/GenBank/DDBJ databases">
        <authorList>
            <person name="Gilroy R."/>
        </authorList>
    </citation>
    <scope>NUCLEOTIDE SEQUENCE</scope>
    <source>
        <strain evidence="4">CHK32-1732</strain>
    </source>
</reference>
<dbReference type="Pfam" id="PF11847">
    <property type="entry name" value="GT-C_AftD"/>
    <property type="match status" value="1"/>
</dbReference>
<feature type="transmembrane region" description="Helical" evidence="2">
    <location>
        <begin position="298"/>
        <end position="318"/>
    </location>
</feature>
<dbReference type="InterPro" id="IPR021798">
    <property type="entry name" value="AftD_N"/>
</dbReference>
<feature type="compositionally biased region" description="Acidic residues" evidence="1">
    <location>
        <begin position="957"/>
        <end position="973"/>
    </location>
</feature>
<feature type="region of interest" description="Disordered" evidence="1">
    <location>
        <begin position="952"/>
        <end position="974"/>
    </location>
</feature>
<dbReference type="EMBL" id="DXGC01000049">
    <property type="protein sequence ID" value="HIW91047.1"/>
    <property type="molecule type" value="Genomic_DNA"/>
</dbReference>
<feature type="transmembrane region" description="Helical" evidence="2">
    <location>
        <begin position="1178"/>
        <end position="1194"/>
    </location>
</feature>
<comment type="caution">
    <text evidence="4">The sequence shown here is derived from an EMBL/GenBank/DDBJ whole genome shotgun (WGS) entry which is preliminary data.</text>
</comment>
<feature type="transmembrane region" description="Helical" evidence="2">
    <location>
        <begin position="226"/>
        <end position="247"/>
    </location>
</feature>
<feature type="transmembrane region" description="Helical" evidence="2">
    <location>
        <begin position="330"/>
        <end position="351"/>
    </location>
</feature>
<evidence type="ECO:0000313" key="5">
    <source>
        <dbReference type="Proteomes" id="UP000824190"/>
    </source>
</evidence>
<feature type="transmembrane region" description="Helical" evidence="2">
    <location>
        <begin position="90"/>
        <end position="107"/>
    </location>
</feature>
<feature type="compositionally biased region" description="Low complexity" evidence="1">
    <location>
        <begin position="652"/>
        <end position="667"/>
    </location>
</feature>
<name>A0A9D1UKH4_9CORY</name>
<feature type="transmembrane region" description="Helical" evidence="2">
    <location>
        <begin position="172"/>
        <end position="205"/>
    </location>
</feature>
<dbReference type="GO" id="GO:0016740">
    <property type="term" value="F:transferase activity"/>
    <property type="evidence" value="ECO:0007669"/>
    <property type="project" value="InterPro"/>
</dbReference>
<keyword evidence="2" id="KW-0812">Transmembrane</keyword>
<evidence type="ECO:0000256" key="2">
    <source>
        <dbReference type="SAM" id="Phobius"/>
    </source>
</evidence>
<feature type="region of interest" description="Disordered" evidence="1">
    <location>
        <begin position="718"/>
        <end position="743"/>
    </location>
</feature>
<feature type="transmembrane region" description="Helical" evidence="2">
    <location>
        <begin position="377"/>
        <end position="396"/>
    </location>
</feature>
<sequence>MAPTLSRRGWGAAALCWLLLALVQGPGLTVADTKHNLTANPWGFLRQALSPWTDVFPLGQLQNQAYGYLFPHGLFFALLDPLPDWLVQRLWWALLLFLAFAGVVKLLEATGVGSRGSRITAAVLFALSPRILTTLGAISSEAWTIALVPWVMLPVVRSLQLPGRPTTRRLAVAALGSAVAVLCLGAVNAVATLAAVVPAVLWWLAQGVFATGQDAPARRRTAWRFAAWWIPGGILACFWWVGPLLILGRYSPPFTDYIESAGITGYWFGLGEVLRGTTSWTAFLSSERQAGYALATEALFVAATLAVALAGLAGLAGARLGAKRSSLPFAGTWLLILGVGIAVFGLAGAPFSPVADSVQSFLDGAGAPLRNLHKFDALVHLPLVVGVAHLLGGLSVPSPLTREGLREGWAHPEKNPAVVTVLVTTMVAGAATAPAWTGRLVPEDGFRSVPSYWQEAADWLNDEDNGAADTRTMILPEAQTARQTWGNTRDEPSQALLDVPWVVRDAVPLVPPEAIRGLDGVTREFSPTNAQGRNPALADALLQQGVGMVLVRTDLTRTADTPGARGVLTTLTDSAAAEGFTEVASFGDDDVRIFRVDGSDGANSSTGPRVVDEDDLEVTAGGPEVLPRLAAADAAAGRTPRDRILTQDVPSDGGATDGTDPVTVTDTPALREHNYGSVTGATSDILAAEDSRWTRNPVRDYPTGVAEEDLVQVRETGGRITASSSASDPTSLGGADPASGVNAAVDGVGETAWRPGTGSPINQWLNLELDEPRSQMSLNARASGGPLRVQATTYLGDDKVASTTMLVPGYREEESRLLLPQGQADRVQLRILGAWGNAGFSQVQLNEIDSGEDVTPRRDIVVPASGNGLENPGRWVLGQEVNEFELRRIITVAEDTEVTVGSDRCAAGSGTLSLVDGKTVNCGQTLTLTAGEHEIRSRDRWISLTTPEYTAAAGTEDAADGEASGGDDTDDATSDDRVILTSTSVNEGRTATVEGTELESVTVNGWQQGWRVPADSEAASLSDEELVEALKEEFTATDAYQHWLLAGLVGALVLLLAFAASLVGLRRSDRSGGSGAGRSARPDAPAAATGADTVYVGTAVSTVSAVPAVGRVLGGVSVLALSAGIAGVPGAIAVLVTVGILIGTPALRRALAKKADQSTQTAPTPWPLRALWRITEPAPLAMLFGVAGSVLMVRDPWGSGNYSDYAGNSWTPELLFIGCLTAVVFAVLTRGHGGGRSR</sequence>
<protein>
    <submittedName>
        <fullName evidence="4">DUF3367 domain-containing protein</fullName>
    </submittedName>
</protein>
<feature type="transmembrane region" description="Helical" evidence="2">
    <location>
        <begin position="417"/>
        <end position="436"/>
    </location>
</feature>
<evidence type="ECO:0000259" key="3">
    <source>
        <dbReference type="Pfam" id="PF11847"/>
    </source>
</evidence>
<evidence type="ECO:0000313" key="4">
    <source>
        <dbReference type="EMBL" id="HIW91047.1"/>
    </source>
</evidence>
<dbReference type="AlphaFoldDB" id="A0A9D1UKH4"/>
<feature type="transmembrane region" description="Helical" evidence="2">
    <location>
        <begin position="119"/>
        <end position="152"/>
    </location>
</feature>
<dbReference type="Proteomes" id="UP000824190">
    <property type="component" value="Unassembled WGS sequence"/>
</dbReference>
<feature type="region of interest" description="Disordered" evidence="1">
    <location>
        <begin position="644"/>
        <end position="667"/>
    </location>
</feature>
<feature type="transmembrane region" description="Helical" evidence="2">
    <location>
        <begin position="1214"/>
        <end position="1233"/>
    </location>
</feature>
<feature type="transmembrane region" description="Helical" evidence="2">
    <location>
        <begin position="1086"/>
        <end position="1106"/>
    </location>
</feature>
<gene>
    <name evidence="4" type="ORF">H9870_05220</name>
</gene>
<evidence type="ECO:0000256" key="1">
    <source>
        <dbReference type="SAM" id="MobiDB-lite"/>
    </source>
</evidence>
<reference evidence="4" key="1">
    <citation type="journal article" date="2021" name="PeerJ">
        <title>Extensive microbial diversity within the chicken gut microbiome revealed by metagenomics and culture.</title>
        <authorList>
            <person name="Gilroy R."/>
            <person name="Ravi A."/>
            <person name="Getino M."/>
            <person name="Pursley I."/>
            <person name="Horton D.L."/>
            <person name="Alikhan N.F."/>
            <person name="Baker D."/>
            <person name="Gharbi K."/>
            <person name="Hall N."/>
            <person name="Watson M."/>
            <person name="Adriaenssens E.M."/>
            <person name="Foster-Nyarko E."/>
            <person name="Jarju S."/>
            <person name="Secka A."/>
            <person name="Antonio M."/>
            <person name="Oren A."/>
            <person name="Chaudhuri R.R."/>
            <person name="La Ragione R."/>
            <person name="Hildebrand F."/>
            <person name="Pallen M.J."/>
        </authorList>
    </citation>
    <scope>NUCLEOTIDE SEQUENCE</scope>
    <source>
        <strain evidence="4">CHK32-1732</strain>
    </source>
</reference>
<proteinExistence type="predicted"/>
<organism evidence="4 5">
    <name type="scientific">Candidatus Corynebacterium avicola</name>
    <dbReference type="NCBI Taxonomy" id="2838527"/>
    <lineage>
        <taxon>Bacteria</taxon>
        <taxon>Bacillati</taxon>
        <taxon>Actinomycetota</taxon>
        <taxon>Actinomycetes</taxon>
        <taxon>Mycobacteriales</taxon>
        <taxon>Corynebacteriaceae</taxon>
        <taxon>Corynebacterium</taxon>
    </lineage>
</organism>
<feature type="compositionally biased region" description="Polar residues" evidence="1">
    <location>
        <begin position="721"/>
        <end position="730"/>
    </location>
</feature>
<keyword evidence="2" id="KW-0472">Membrane</keyword>
<feature type="transmembrane region" description="Helical" evidence="2">
    <location>
        <begin position="1118"/>
        <end position="1144"/>
    </location>
</feature>
<accession>A0A9D1UKH4</accession>